<dbReference type="InterPro" id="IPR033412">
    <property type="entry name" value="PFOR_II"/>
</dbReference>
<evidence type="ECO:0000259" key="5">
    <source>
        <dbReference type="Pfam" id="PF01855"/>
    </source>
</evidence>
<dbReference type="NCBIfam" id="NF006412">
    <property type="entry name" value="PRK08659.1"/>
    <property type="match status" value="1"/>
</dbReference>
<evidence type="ECO:0000313" key="7">
    <source>
        <dbReference type="EMBL" id="HHQ81086.1"/>
    </source>
</evidence>
<gene>
    <name evidence="7" type="ORF">ENM78_06535</name>
</gene>
<sequence length="383" mass="42165">MPEKLPFPCGVYDFIHGDEAIARAAIMAGCRFFAGYPITPASEILEVMSLLMPLVDGVIIQMEDELASLAAAIGASWAGVKSMTATSSPGFTLMLENLGYAIMTETPVVVVNVQRSGPSTGQPTMPSQGDILQAIWGVHGDHSLIVLSPSTVEEAFNMTIRAFNLAERYRVPVVLLTDGEIGHLREKVYIPFPEEVVIESRKTPKSNELKAPFKDWHGDGIPPMPVFGRGYRVHVTGLTHDEKGYPETTNPLVHERLVKRLVEKIERNVREIFTYKQILADDAKVLMVAHGITARVSIEALEHLRKKGIRAGLLKLDVLWPLDFALLEQVVNSVERIVVPEMNLGQLYHLIKEIASPSVEVVLVSRLGGEIPTPTDIVEAVLK</sequence>
<reference evidence="7" key="1">
    <citation type="journal article" date="2020" name="mSystems">
        <title>Genome- and Community-Level Interaction Insights into Carbon Utilization and Element Cycling Functions of Hydrothermarchaeota in Hydrothermal Sediment.</title>
        <authorList>
            <person name="Zhou Z."/>
            <person name="Liu Y."/>
            <person name="Xu W."/>
            <person name="Pan J."/>
            <person name="Luo Z.H."/>
            <person name="Li M."/>
        </authorList>
    </citation>
    <scope>NUCLEOTIDE SEQUENCE [LARGE SCALE GENOMIC DNA]</scope>
    <source>
        <strain evidence="7">SpSt-1116</strain>
    </source>
</reference>
<dbReference type="FunFam" id="3.40.50.970:FF:000022">
    <property type="entry name" value="2-oxoglutarate ferredoxin oxidoreductase alpha subunit"/>
    <property type="match status" value="1"/>
</dbReference>
<dbReference type="Gene3D" id="3.40.50.920">
    <property type="match status" value="1"/>
</dbReference>
<evidence type="ECO:0000256" key="3">
    <source>
        <dbReference type="ARBA" id="ARBA00023002"/>
    </source>
</evidence>
<dbReference type="InterPro" id="IPR009014">
    <property type="entry name" value="Transketo_C/PFOR_II"/>
</dbReference>
<dbReference type="Pfam" id="PF01855">
    <property type="entry name" value="POR_N"/>
    <property type="match status" value="1"/>
</dbReference>
<dbReference type="InterPro" id="IPR050722">
    <property type="entry name" value="Pyruvate:ferred/Flavod_OxRd"/>
</dbReference>
<dbReference type="PANTHER" id="PTHR32154:SF14">
    <property type="entry name" value="2-OXOGLUTARATE SYNTHASE SUBUNIT KORA"/>
    <property type="match status" value="1"/>
</dbReference>
<proteinExistence type="predicted"/>
<feature type="domain" description="Pyruvate flavodoxin/ferredoxin oxidoreductase pyrimidine binding" evidence="5">
    <location>
        <begin position="24"/>
        <end position="258"/>
    </location>
</feature>
<dbReference type="Gene3D" id="3.40.50.970">
    <property type="match status" value="1"/>
</dbReference>
<dbReference type="EC" id="1.2.7.11" evidence="2"/>
<feature type="domain" description="Pyruvate:ferredoxin oxidoreductase core" evidence="6">
    <location>
        <begin position="283"/>
        <end position="377"/>
    </location>
</feature>
<comment type="caution">
    <text evidence="7">The sequence shown here is derived from an EMBL/GenBank/DDBJ whole genome shotgun (WGS) entry which is preliminary data.</text>
</comment>
<evidence type="ECO:0000256" key="4">
    <source>
        <dbReference type="ARBA" id="ARBA00048893"/>
    </source>
</evidence>
<dbReference type="AlphaFoldDB" id="A0A7J3ZLV1"/>
<dbReference type="Pfam" id="PF17147">
    <property type="entry name" value="PFOR_II"/>
    <property type="match status" value="1"/>
</dbReference>
<dbReference type="EMBL" id="DRZC01000083">
    <property type="protein sequence ID" value="HHQ81086.1"/>
    <property type="molecule type" value="Genomic_DNA"/>
</dbReference>
<evidence type="ECO:0000259" key="6">
    <source>
        <dbReference type="Pfam" id="PF17147"/>
    </source>
</evidence>
<comment type="subunit">
    <text evidence="1">Heterodimer composed of an alpha and a beta subunit.</text>
</comment>
<evidence type="ECO:0000256" key="2">
    <source>
        <dbReference type="ARBA" id="ARBA00012691"/>
    </source>
</evidence>
<dbReference type="SUPFAM" id="SSF52922">
    <property type="entry name" value="TK C-terminal domain-like"/>
    <property type="match status" value="1"/>
</dbReference>
<keyword evidence="3" id="KW-0560">Oxidoreductase</keyword>
<name>A0A7J3ZLV1_9CREN</name>
<dbReference type="PANTHER" id="PTHR32154">
    <property type="entry name" value="PYRUVATE-FLAVODOXIN OXIDOREDUCTASE-RELATED"/>
    <property type="match status" value="1"/>
</dbReference>
<dbReference type="CDD" id="cd07034">
    <property type="entry name" value="TPP_PYR_PFOR_IOR-alpha_like"/>
    <property type="match status" value="1"/>
</dbReference>
<dbReference type="GO" id="GO:0019164">
    <property type="term" value="F:pyruvate synthase activity"/>
    <property type="evidence" value="ECO:0007669"/>
    <property type="project" value="UniProtKB-ARBA"/>
</dbReference>
<protein>
    <recommendedName>
        <fullName evidence="2">2-oxoacid oxidoreductase (ferredoxin)</fullName>
        <ecNumber evidence="2">1.2.7.11</ecNumber>
    </recommendedName>
</protein>
<evidence type="ECO:0000256" key="1">
    <source>
        <dbReference type="ARBA" id="ARBA00011631"/>
    </source>
</evidence>
<dbReference type="InterPro" id="IPR029061">
    <property type="entry name" value="THDP-binding"/>
</dbReference>
<accession>A0A7J3ZLV1</accession>
<dbReference type="GO" id="GO:0018491">
    <property type="term" value="F:2-oxobutyrate synthase activity"/>
    <property type="evidence" value="ECO:0007669"/>
    <property type="project" value="UniProtKB-ARBA"/>
</dbReference>
<dbReference type="SUPFAM" id="SSF52518">
    <property type="entry name" value="Thiamin diphosphate-binding fold (THDP-binding)"/>
    <property type="match status" value="1"/>
</dbReference>
<comment type="catalytic activity">
    <reaction evidence="4">
        <text>a 2-oxocarboxylate + 2 oxidized [2Fe-2S]-[ferredoxin] + CoA = an acyl-CoA + 2 reduced [2Fe-2S]-[ferredoxin] + CO2 + H(+)</text>
        <dbReference type="Rhea" id="RHEA:42316"/>
        <dbReference type="Rhea" id="RHEA-COMP:10000"/>
        <dbReference type="Rhea" id="RHEA-COMP:10001"/>
        <dbReference type="ChEBI" id="CHEBI:15378"/>
        <dbReference type="ChEBI" id="CHEBI:16526"/>
        <dbReference type="ChEBI" id="CHEBI:33737"/>
        <dbReference type="ChEBI" id="CHEBI:33738"/>
        <dbReference type="ChEBI" id="CHEBI:35179"/>
        <dbReference type="ChEBI" id="CHEBI:57287"/>
        <dbReference type="ChEBI" id="CHEBI:58342"/>
        <dbReference type="EC" id="1.2.7.11"/>
    </reaction>
</comment>
<dbReference type="GO" id="GO:0006979">
    <property type="term" value="P:response to oxidative stress"/>
    <property type="evidence" value="ECO:0007669"/>
    <property type="project" value="TreeGrafter"/>
</dbReference>
<dbReference type="InterPro" id="IPR002880">
    <property type="entry name" value="Pyrv_Fd/Flavodoxin_OxRdtase_N"/>
</dbReference>
<organism evidence="7">
    <name type="scientific">Fervidicoccus fontis</name>
    <dbReference type="NCBI Taxonomy" id="683846"/>
    <lineage>
        <taxon>Archaea</taxon>
        <taxon>Thermoproteota</taxon>
        <taxon>Thermoprotei</taxon>
        <taxon>Fervidicoccales</taxon>
        <taxon>Fervidicoccaceae</taxon>
        <taxon>Fervidicoccus</taxon>
    </lineage>
</organism>